<dbReference type="AlphaFoldDB" id="A0A0G0PLQ1"/>
<dbReference type="SUPFAM" id="SSF49384">
    <property type="entry name" value="Carbohydrate-binding domain"/>
    <property type="match status" value="1"/>
</dbReference>
<dbReference type="InterPro" id="IPR008965">
    <property type="entry name" value="CBM2/CBM3_carb-bd_dom_sf"/>
</dbReference>
<organism evidence="1 2">
    <name type="scientific">Candidatus Shapirobacteria bacterium GW2011_GWE1_38_92</name>
    <dbReference type="NCBI Taxonomy" id="1618489"/>
    <lineage>
        <taxon>Bacteria</taxon>
        <taxon>Candidatus Shapironibacteriota</taxon>
    </lineage>
</organism>
<dbReference type="Proteomes" id="UP000033841">
    <property type="component" value="Unassembled WGS sequence"/>
</dbReference>
<evidence type="ECO:0000313" key="1">
    <source>
        <dbReference type="EMBL" id="KKQ90236.1"/>
    </source>
</evidence>
<accession>A0A0G0PLQ1</accession>
<comment type="caution">
    <text evidence="1">The sequence shown here is derived from an EMBL/GenBank/DDBJ whole genome shotgun (WGS) entry which is preliminary data.</text>
</comment>
<sequence>MQLNRASLVKVNMVPVADYNLDAVELYVKYDPEVMTISGLNYDKSLPKPTFSKVSVEKGMVVANFLISEEAGFGVRSGEIQGLISFMVTPKVPGNYTLEVNKVTLGEESATLVVDNGTKNALPFTSNKLDINVLE</sequence>
<gene>
    <name evidence="1" type="ORF">UT14_C0042G0018</name>
</gene>
<name>A0A0G0PLQ1_9BACT</name>
<evidence type="ECO:0000313" key="2">
    <source>
        <dbReference type="Proteomes" id="UP000033841"/>
    </source>
</evidence>
<proteinExistence type="predicted"/>
<reference evidence="1 2" key="1">
    <citation type="journal article" date="2015" name="Nature">
        <title>rRNA introns, odd ribosomes, and small enigmatic genomes across a large radiation of phyla.</title>
        <authorList>
            <person name="Brown C.T."/>
            <person name="Hug L.A."/>
            <person name="Thomas B.C."/>
            <person name="Sharon I."/>
            <person name="Castelle C.J."/>
            <person name="Singh A."/>
            <person name="Wilkins M.J."/>
            <person name="Williams K.H."/>
            <person name="Banfield J.F."/>
        </authorList>
    </citation>
    <scope>NUCLEOTIDE SEQUENCE [LARGE SCALE GENOMIC DNA]</scope>
</reference>
<dbReference type="GO" id="GO:0030246">
    <property type="term" value="F:carbohydrate binding"/>
    <property type="evidence" value="ECO:0007669"/>
    <property type="project" value="InterPro"/>
</dbReference>
<dbReference type="EMBL" id="LBVR01000042">
    <property type="protein sequence ID" value="KKQ90236.1"/>
    <property type="molecule type" value="Genomic_DNA"/>
</dbReference>
<dbReference type="Gene3D" id="2.60.40.680">
    <property type="match status" value="1"/>
</dbReference>
<protein>
    <recommendedName>
        <fullName evidence="3">Cohesin domain-containing protein</fullName>
    </recommendedName>
</protein>
<evidence type="ECO:0008006" key="3">
    <source>
        <dbReference type="Google" id="ProtNLM"/>
    </source>
</evidence>